<keyword evidence="1" id="KW-1133">Transmembrane helix</keyword>
<sequence length="60" mass="6666">MAHSPAHRALQRGLTLIELMVAMAIGLVVMATMLKVYVDSSRLYRFSTGLSRIQENGRFG</sequence>
<feature type="transmembrane region" description="Helical" evidence="1">
    <location>
        <begin position="20"/>
        <end position="38"/>
    </location>
</feature>
<keyword evidence="1" id="KW-0472">Membrane</keyword>
<protein>
    <recommendedName>
        <fullName evidence="3">Prepilin-type N-terminal cleavage/methylation domain-containing protein</fullName>
    </recommendedName>
</protein>
<accession>A0A382U1L9</accession>
<keyword evidence="1" id="KW-0812">Transmembrane</keyword>
<dbReference type="NCBIfam" id="TIGR02532">
    <property type="entry name" value="IV_pilin_GFxxxE"/>
    <property type="match status" value="1"/>
</dbReference>
<reference evidence="2" key="1">
    <citation type="submission" date="2018-05" db="EMBL/GenBank/DDBJ databases">
        <authorList>
            <person name="Lanie J.A."/>
            <person name="Ng W.-L."/>
            <person name="Kazmierczak K.M."/>
            <person name="Andrzejewski T.M."/>
            <person name="Davidsen T.M."/>
            <person name="Wayne K.J."/>
            <person name="Tettelin H."/>
            <person name="Glass J.I."/>
            <person name="Rusch D."/>
            <person name="Podicherti R."/>
            <person name="Tsui H.-C.T."/>
            <person name="Winkler M.E."/>
        </authorList>
    </citation>
    <scope>NUCLEOTIDE SEQUENCE</scope>
</reference>
<proteinExistence type="predicted"/>
<evidence type="ECO:0000256" key="1">
    <source>
        <dbReference type="SAM" id="Phobius"/>
    </source>
</evidence>
<gene>
    <name evidence="2" type="ORF">METZ01_LOCUS381053</name>
</gene>
<name>A0A382U1L9_9ZZZZ</name>
<evidence type="ECO:0008006" key="3">
    <source>
        <dbReference type="Google" id="ProtNLM"/>
    </source>
</evidence>
<dbReference type="AlphaFoldDB" id="A0A382U1L9"/>
<dbReference type="Pfam" id="PF07963">
    <property type="entry name" value="N_methyl"/>
    <property type="match status" value="1"/>
</dbReference>
<dbReference type="EMBL" id="UINC01140830">
    <property type="protein sequence ID" value="SVD28199.1"/>
    <property type="molecule type" value="Genomic_DNA"/>
</dbReference>
<organism evidence="2">
    <name type="scientific">marine metagenome</name>
    <dbReference type="NCBI Taxonomy" id="408172"/>
    <lineage>
        <taxon>unclassified sequences</taxon>
        <taxon>metagenomes</taxon>
        <taxon>ecological metagenomes</taxon>
    </lineage>
</organism>
<dbReference type="InterPro" id="IPR012902">
    <property type="entry name" value="N_methyl_site"/>
</dbReference>
<evidence type="ECO:0000313" key="2">
    <source>
        <dbReference type="EMBL" id="SVD28199.1"/>
    </source>
</evidence>
<dbReference type="PROSITE" id="PS00409">
    <property type="entry name" value="PROKAR_NTER_METHYL"/>
    <property type="match status" value="1"/>
</dbReference>
<feature type="non-terminal residue" evidence="2">
    <location>
        <position position="60"/>
    </location>
</feature>